<comment type="caution">
    <text evidence="2">The sequence shown here is derived from an EMBL/GenBank/DDBJ whole genome shotgun (WGS) entry which is preliminary data.</text>
</comment>
<organism evidence="2 3">
    <name type="scientific">Miscanthus lutarioriparius</name>
    <dbReference type="NCBI Taxonomy" id="422564"/>
    <lineage>
        <taxon>Eukaryota</taxon>
        <taxon>Viridiplantae</taxon>
        <taxon>Streptophyta</taxon>
        <taxon>Embryophyta</taxon>
        <taxon>Tracheophyta</taxon>
        <taxon>Spermatophyta</taxon>
        <taxon>Magnoliopsida</taxon>
        <taxon>Liliopsida</taxon>
        <taxon>Poales</taxon>
        <taxon>Poaceae</taxon>
        <taxon>PACMAD clade</taxon>
        <taxon>Panicoideae</taxon>
        <taxon>Andropogonodae</taxon>
        <taxon>Andropogoneae</taxon>
        <taxon>Saccharinae</taxon>
        <taxon>Miscanthus</taxon>
    </lineage>
</organism>
<feature type="compositionally biased region" description="Low complexity" evidence="1">
    <location>
        <begin position="291"/>
        <end position="312"/>
    </location>
</feature>
<feature type="region of interest" description="Disordered" evidence="1">
    <location>
        <begin position="93"/>
        <end position="119"/>
    </location>
</feature>
<gene>
    <name evidence="2" type="ORF">NCGR_LOCUS36877</name>
</gene>
<feature type="region of interest" description="Disordered" evidence="1">
    <location>
        <begin position="289"/>
        <end position="333"/>
    </location>
</feature>
<dbReference type="AlphaFoldDB" id="A0A811QAU5"/>
<dbReference type="InterPro" id="IPR053197">
    <property type="entry name" value="F-box_SCFL_complex_component"/>
</dbReference>
<feature type="compositionally biased region" description="Low complexity" evidence="1">
    <location>
        <begin position="94"/>
        <end position="104"/>
    </location>
</feature>
<name>A0A811QAU5_9POAL</name>
<feature type="region of interest" description="Disordered" evidence="1">
    <location>
        <begin position="1"/>
        <end position="24"/>
    </location>
</feature>
<reference evidence="2" key="1">
    <citation type="submission" date="2020-10" db="EMBL/GenBank/DDBJ databases">
        <authorList>
            <person name="Han B."/>
            <person name="Lu T."/>
            <person name="Zhao Q."/>
            <person name="Huang X."/>
            <person name="Zhao Y."/>
        </authorList>
    </citation>
    <scope>NUCLEOTIDE SEQUENCE</scope>
</reference>
<keyword evidence="3" id="KW-1185">Reference proteome</keyword>
<evidence type="ECO:0000256" key="1">
    <source>
        <dbReference type="SAM" id="MobiDB-lite"/>
    </source>
</evidence>
<feature type="compositionally biased region" description="Basic residues" evidence="1">
    <location>
        <begin position="313"/>
        <end position="324"/>
    </location>
</feature>
<accession>A0A811QAU5</accession>
<evidence type="ECO:0008006" key="4">
    <source>
        <dbReference type="Google" id="ProtNLM"/>
    </source>
</evidence>
<dbReference type="EMBL" id="CAJGYO010000009">
    <property type="protein sequence ID" value="CAD6253245.1"/>
    <property type="molecule type" value="Genomic_DNA"/>
</dbReference>
<protein>
    <recommendedName>
        <fullName evidence="4">F-box domain-containing protein</fullName>
    </recommendedName>
</protein>
<evidence type="ECO:0000313" key="2">
    <source>
        <dbReference type="EMBL" id="CAD6253245.1"/>
    </source>
</evidence>
<dbReference type="InterPro" id="IPR036047">
    <property type="entry name" value="F-box-like_dom_sf"/>
</dbReference>
<dbReference type="PANTHER" id="PTHR34223">
    <property type="entry name" value="OS11G0201299 PROTEIN"/>
    <property type="match status" value="1"/>
</dbReference>
<dbReference type="OrthoDB" id="683431at2759"/>
<dbReference type="PANTHER" id="PTHR34223:SF65">
    <property type="entry name" value="OS04G0440300 PROTEIN"/>
    <property type="match status" value="1"/>
</dbReference>
<sequence>MELAEGSRKRTRASCGGGGGSSAGGPDRLSALPDCLLHIIMSSLKARQMVQLCVLTVGAPRSRVSTRWRYLWRFVPCLNVDIVEFRTKAAVHASSNGGSDSSYYSDDDDSTDFGSGNNQDKGKGWDEFEDFAVNLMLRCNIALLDSFRLDIDRGRKPQSYNWSGSATQGWEYSGQQATAWLRRAMKFLEFQNLRNLLLGDCDLSDDFRVLRFFHRGSPNLEKVTLRHCKFPGDSEDKEGTRKLDKTSSSGCCCGLDFLRDENVELEIIHKDDDACRSVDELVRDLPNLKGTTDAVPDAAAATEDSMPHSTGVGRRRGTRRRRTSVRISGPEWE</sequence>
<evidence type="ECO:0000313" key="3">
    <source>
        <dbReference type="Proteomes" id="UP000604825"/>
    </source>
</evidence>
<dbReference type="SUPFAM" id="SSF81383">
    <property type="entry name" value="F-box domain"/>
    <property type="match status" value="1"/>
</dbReference>
<dbReference type="Proteomes" id="UP000604825">
    <property type="component" value="Unassembled WGS sequence"/>
</dbReference>
<proteinExistence type="predicted"/>